<dbReference type="CDD" id="cd06222">
    <property type="entry name" value="RNase_H_like"/>
    <property type="match status" value="1"/>
</dbReference>
<dbReference type="EMBL" id="LWDX02048356">
    <property type="protein sequence ID" value="OEL21265.1"/>
    <property type="molecule type" value="Genomic_DNA"/>
</dbReference>
<proteinExistence type="predicted"/>
<feature type="domain" description="RNase H type-1" evidence="1">
    <location>
        <begin position="56"/>
        <end position="131"/>
    </location>
</feature>
<organism evidence="3 4">
    <name type="scientific">Dichanthelium oligosanthes</name>
    <dbReference type="NCBI Taxonomy" id="888268"/>
    <lineage>
        <taxon>Eukaryota</taxon>
        <taxon>Viridiplantae</taxon>
        <taxon>Streptophyta</taxon>
        <taxon>Embryophyta</taxon>
        <taxon>Tracheophyta</taxon>
        <taxon>Spermatophyta</taxon>
        <taxon>Magnoliopsida</taxon>
        <taxon>Liliopsida</taxon>
        <taxon>Poales</taxon>
        <taxon>Poaceae</taxon>
        <taxon>PACMAD clade</taxon>
        <taxon>Panicoideae</taxon>
        <taxon>Panicodae</taxon>
        <taxon>Paniceae</taxon>
        <taxon>Dichantheliinae</taxon>
        <taxon>Dichanthelium</taxon>
    </lineage>
</organism>
<dbReference type="Pfam" id="PF13966">
    <property type="entry name" value="zf-RVT"/>
    <property type="match status" value="1"/>
</dbReference>
<sequence length="162" mass="18298">LNDFIPSRANLHRRHIDQQSTCEVCGAREENTYHALVECTHAKLFWSLLKELTPHHFVAQAEACRDGIRLAAELGVSKLVVDLWGSRNTQSSEIMSIFAEIQELSLNFSSFSIVFVRRSANLAAHVCAKEASPSRSYNVPCLSQCPVFLRWVLYFDCNPANE</sequence>
<dbReference type="Proteomes" id="UP000095767">
    <property type="component" value="Unassembled WGS sequence"/>
</dbReference>
<feature type="domain" description="Reverse transcriptase zinc-binding" evidence="2">
    <location>
        <begin position="2"/>
        <end position="46"/>
    </location>
</feature>
<evidence type="ECO:0008006" key="5">
    <source>
        <dbReference type="Google" id="ProtNLM"/>
    </source>
</evidence>
<dbReference type="GO" id="GO:0004523">
    <property type="term" value="F:RNA-DNA hybrid ribonuclease activity"/>
    <property type="evidence" value="ECO:0007669"/>
    <property type="project" value="InterPro"/>
</dbReference>
<feature type="non-terminal residue" evidence="3">
    <location>
        <position position="1"/>
    </location>
</feature>
<comment type="caution">
    <text evidence="3">The sequence shown here is derived from an EMBL/GenBank/DDBJ whole genome shotgun (WGS) entry which is preliminary data.</text>
</comment>
<dbReference type="AlphaFoldDB" id="A0A1E5V8E5"/>
<evidence type="ECO:0000259" key="1">
    <source>
        <dbReference type="Pfam" id="PF13456"/>
    </source>
</evidence>
<reference evidence="3 4" key="1">
    <citation type="submission" date="2016-09" db="EMBL/GenBank/DDBJ databases">
        <title>The draft genome of Dichanthelium oligosanthes: A C3 panicoid grass species.</title>
        <authorList>
            <person name="Studer A.J."/>
            <person name="Schnable J.C."/>
            <person name="Brutnell T.P."/>
        </authorList>
    </citation>
    <scope>NUCLEOTIDE SEQUENCE [LARGE SCALE GENOMIC DNA]</scope>
    <source>
        <strain evidence="4">cv. Kellogg 1175</strain>
        <tissue evidence="3">Leaf</tissue>
    </source>
</reference>
<evidence type="ECO:0000313" key="4">
    <source>
        <dbReference type="Proteomes" id="UP000095767"/>
    </source>
</evidence>
<dbReference type="PANTHER" id="PTHR47074">
    <property type="entry name" value="BNAC02G40300D PROTEIN"/>
    <property type="match status" value="1"/>
</dbReference>
<dbReference type="Pfam" id="PF13456">
    <property type="entry name" value="RVT_3"/>
    <property type="match status" value="1"/>
</dbReference>
<name>A0A1E5V8E5_9POAL</name>
<dbReference type="PANTHER" id="PTHR47074:SF11">
    <property type="entry name" value="REVERSE TRANSCRIPTASE-LIKE PROTEIN"/>
    <property type="match status" value="1"/>
</dbReference>
<dbReference type="InterPro" id="IPR002156">
    <property type="entry name" value="RNaseH_domain"/>
</dbReference>
<dbReference type="InterPro" id="IPR044730">
    <property type="entry name" value="RNase_H-like_dom_plant"/>
</dbReference>
<evidence type="ECO:0000259" key="2">
    <source>
        <dbReference type="Pfam" id="PF13966"/>
    </source>
</evidence>
<dbReference type="InterPro" id="IPR026960">
    <property type="entry name" value="RVT-Znf"/>
</dbReference>
<gene>
    <name evidence="3" type="ORF">BAE44_0017717</name>
</gene>
<dbReference type="InterPro" id="IPR052929">
    <property type="entry name" value="RNase_H-like_EbsB-rel"/>
</dbReference>
<dbReference type="GO" id="GO:0003676">
    <property type="term" value="F:nucleic acid binding"/>
    <property type="evidence" value="ECO:0007669"/>
    <property type="project" value="InterPro"/>
</dbReference>
<protein>
    <recommendedName>
        <fullName evidence="5">RNase H type-1 domain-containing protein</fullName>
    </recommendedName>
</protein>
<keyword evidence="4" id="KW-1185">Reference proteome</keyword>
<accession>A0A1E5V8E5</accession>
<evidence type="ECO:0000313" key="3">
    <source>
        <dbReference type="EMBL" id="OEL21265.1"/>
    </source>
</evidence>